<dbReference type="NCBIfam" id="TIGR00777">
    <property type="entry name" value="ahpD"/>
    <property type="match status" value="1"/>
</dbReference>
<dbReference type="InterPro" id="IPR004674">
    <property type="entry name" value="AhpD"/>
</dbReference>
<feature type="active site" description="Proton donor" evidence="6">
    <location>
        <position position="131"/>
    </location>
</feature>
<dbReference type="RefSeq" id="WP_379880197.1">
    <property type="nucleotide sequence ID" value="NZ_JBHPON010000001.1"/>
</dbReference>
<dbReference type="PANTHER" id="PTHR33930">
    <property type="entry name" value="ALKYL HYDROPEROXIDE REDUCTASE AHPD"/>
    <property type="match status" value="1"/>
</dbReference>
<dbReference type="EC" id="1.11.1.28" evidence="6"/>
<keyword evidence="2 6" id="KW-0049">Antioxidant</keyword>
<evidence type="ECO:0000313" key="8">
    <source>
        <dbReference type="EMBL" id="MFC6034479.1"/>
    </source>
</evidence>
<accession>A0ABW1KRU7</accession>
<comment type="function">
    <text evidence="6">Antioxidant protein with alkyl hydroperoxidase activity. Required for the reduction of the AhpC active site cysteine residues and for the regeneration of the AhpC enzyme activity.</text>
</comment>
<dbReference type="NCBIfam" id="TIGR00778">
    <property type="entry name" value="ahpD_dom"/>
    <property type="match status" value="1"/>
</dbReference>
<keyword evidence="9" id="KW-1185">Reference proteome</keyword>
<keyword evidence="4 6" id="KW-1015">Disulfide bond</keyword>
<evidence type="ECO:0000256" key="5">
    <source>
        <dbReference type="ARBA" id="ARBA00023284"/>
    </source>
</evidence>
<evidence type="ECO:0000256" key="1">
    <source>
        <dbReference type="ARBA" id="ARBA00022559"/>
    </source>
</evidence>
<keyword evidence="1 6" id="KW-0575">Peroxidase</keyword>
<dbReference type="Gene3D" id="1.20.1290.10">
    <property type="entry name" value="AhpD-like"/>
    <property type="match status" value="1"/>
</dbReference>
<name>A0ABW1KRU7_9PROT</name>
<feature type="active site" description="Cysteine sulfenic acid (-SOH) intermediate" evidence="6">
    <location>
        <position position="134"/>
    </location>
</feature>
<comment type="similarity">
    <text evidence="6">Belongs to the AhpD family.</text>
</comment>
<dbReference type="InterPro" id="IPR029032">
    <property type="entry name" value="AhpD-like"/>
</dbReference>
<gene>
    <name evidence="6" type="primary">ahpD</name>
    <name evidence="8" type="ORF">ACFMB1_02925</name>
</gene>
<reference evidence="8 9" key="1">
    <citation type="submission" date="2024-09" db="EMBL/GenBank/DDBJ databases">
        <authorList>
            <person name="Zhang Z.-H."/>
        </authorList>
    </citation>
    <scope>NUCLEOTIDE SEQUENCE [LARGE SCALE GENOMIC DNA]</scope>
    <source>
        <strain evidence="8 9">HHTR114</strain>
    </source>
</reference>
<dbReference type="EMBL" id="JBHPON010000001">
    <property type="protein sequence ID" value="MFC6034479.1"/>
    <property type="molecule type" value="Genomic_DNA"/>
</dbReference>
<organism evidence="8 9">
    <name type="scientific">Hyphococcus aureus</name>
    <dbReference type="NCBI Taxonomy" id="2666033"/>
    <lineage>
        <taxon>Bacteria</taxon>
        <taxon>Pseudomonadati</taxon>
        <taxon>Pseudomonadota</taxon>
        <taxon>Alphaproteobacteria</taxon>
        <taxon>Parvularculales</taxon>
        <taxon>Parvularculaceae</taxon>
        <taxon>Hyphococcus</taxon>
    </lineage>
</organism>
<dbReference type="InterPro" id="IPR003779">
    <property type="entry name" value="CMD-like"/>
</dbReference>
<feature type="disulfide bond" description="Interchain (with AhpC); in linked form" evidence="6">
    <location>
        <position position="134"/>
    </location>
</feature>
<evidence type="ECO:0000256" key="4">
    <source>
        <dbReference type="ARBA" id="ARBA00023157"/>
    </source>
</evidence>
<dbReference type="Pfam" id="PF02627">
    <property type="entry name" value="CMD"/>
    <property type="match status" value="1"/>
</dbReference>
<dbReference type="SUPFAM" id="SSF69118">
    <property type="entry name" value="AhpD-like"/>
    <property type="match status" value="1"/>
</dbReference>
<feature type="domain" description="Carboxymuconolactone decarboxylase-like" evidence="7">
    <location>
        <begin position="95"/>
        <end position="173"/>
    </location>
</feature>
<comment type="catalytic activity">
    <reaction evidence="6">
        <text>N(6)-[(R)-dihydrolipoyl]-L-lysyl-[lipoyl-carrier protein] + a hydroperoxide = N(6)-[(R)-lipoyl]-L-lysyl-[lipoyl-carrier protein] + an alcohol + H2O</text>
        <dbReference type="Rhea" id="RHEA:62636"/>
        <dbReference type="Rhea" id="RHEA-COMP:10502"/>
        <dbReference type="Rhea" id="RHEA-COMP:16355"/>
        <dbReference type="ChEBI" id="CHEBI:15377"/>
        <dbReference type="ChEBI" id="CHEBI:30879"/>
        <dbReference type="ChEBI" id="CHEBI:35924"/>
        <dbReference type="ChEBI" id="CHEBI:83099"/>
        <dbReference type="ChEBI" id="CHEBI:83100"/>
        <dbReference type="EC" id="1.11.1.28"/>
    </reaction>
</comment>
<dbReference type="InterPro" id="IPR004675">
    <property type="entry name" value="AhpD_core"/>
</dbReference>
<keyword evidence="5 6" id="KW-0676">Redox-active center</keyword>
<feature type="disulfide bond" evidence="6">
    <location>
        <begin position="131"/>
        <end position="134"/>
    </location>
</feature>
<evidence type="ECO:0000256" key="6">
    <source>
        <dbReference type="HAMAP-Rule" id="MF_01676"/>
    </source>
</evidence>
<evidence type="ECO:0000256" key="3">
    <source>
        <dbReference type="ARBA" id="ARBA00023002"/>
    </source>
</evidence>
<dbReference type="HAMAP" id="MF_01676">
    <property type="entry name" value="AhpD"/>
    <property type="match status" value="1"/>
</dbReference>
<sequence length="174" mass="18424">MSIDALRDQIPDYAKDIRLNLGTLASESALSDQQKWGAFLASALATGNSAVINAVIEETKDKLSAEATNAARAAAAIMAMNNVYYRATHLMSSDEYQKMPAKLRMNVIGNPGVEKVDFELWSLAVSAINGCGMCLDAHEQVVRKGGLTAEQVQTAIRIAAAVNAAAAVLRAEAA</sequence>
<evidence type="ECO:0000259" key="7">
    <source>
        <dbReference type="Pfam" id="PF02627"/>
    </source>
</evidence>
<keyword evidence="3 6" id="KW-0560">Oxidoreductase</keyword>
<evidence type="ECO:0000256" key="2">
    <source>
        <dbReference type="ARBA" id="ARBA00022862"/>
    </source>
</evidence>
<protein>
    <recommendedName>
        <fullName evidence="6">Alkyl hydroperoxide reductase AhpD</fullName>
        <ecNumber evidence="6">1.11.1.28</ecNumber>
    </recommendedName>
    <alternativeName>
        <fullName evidence="6">Alkylhydroperoxidase AhpD</fullName>
    </alternativeName>
</protein>
<dbReference type="Proteomes" id="UP001596116">
    <property type="component" value="Unassembled WGS sequence"/>
</dbReference>
<comment type="caution">
    <text evidence="8">The sequence shown here is derived from an EMBL/GenBank/DDBJ whole genome shotgun (WGS) entry which is preliminary data.</text>
</comment>
<dbReference type="PANTHER" id="PTHR33930:SF7">
    <property type="entry name" value="ALKYL HYDROPEROXIDE REDUCTASE AHPD"/>
    <property type="match status" value="1"/>
</dbReference>
<proteinExistence type="inferred from homology"/>
<evidence type="ECO:0000313" key="9">
    <source>
        <dbReference type="Proteomes" id="UP001596116"/>
    </source>
</evidence>